<dbReference type="EMBL" id="KV454486">
    <property type="protein sequence ID" value="ODV59328.1"/>
    <property type="molecule type" value="Genomic_DNA"/>
</dbReference>
<dbReference type="GeneID" id="30965615"/>
<sequence>MDSNQSNNTSDNTSSYNTRTRRRNNSNDQESNLTNLTNLTSLKSLNSIYNKENKENERFKYVSEYDYINDNYRKLIKHDSNNNNNYYFAYGNHYQYKLTSKYHHNYNEMDYQIQRNSYHSKNSKFRQSLSREESDDMDYNTYEDYSLDINEIDEIVGVNDSYRSEEIDYSYYPSPETSIKNYNESNENNKNNESNENNILCAGNYFGDKLDNQRSEILKIRKLKSTPQLIAEDGVKSCNGLYGRELNSFSDGSKGYRTLDYNYYNRLNLSLNNISNYRSCTVEDGNPEDAVSIRNPGRPVSRLIANHSLHQQEFAQELSRASGLQLQNKLPEKPSLLSWIPEIPLDSAASSSSCSSRGSCATTTTRAERFSLWQNAVAYRRALAAEHRF</sequence>
<dbReference type="InParanoid" id="A0A1D2VCC1"/>
<feature type="compositionally biased region" description="Low complexity" evidence="1">
    <location>
        <begin position="1"/>
        <end position="18"/>
    </location>
</feature>
<organism evidence="2 3">
    <name type="scientific">Ascoidea rubescens DSM 1968</name>
    <dbReference type="NCBI Taxonomy" id="1344418"/>
    <lineage>
        <taxon>Eukaryota</taxon>
        <taxon>Fungi</taxon>
        <taxon>Dikarya</taxon>
        <taxon>Ascomycota</taxon>
        <taxon>Saccharomycotina</taxon>
        <taxon>Saccharomycetes</taxon>
        <taxon>Ascoideaceae</taxon>
        <taxon>Ascoidea</taxon>
    </lineage>
</organism>
<proteinExistence type="predicted"/>
<dbReference type="Proteomes" id="UP000095038">
    <property type="component" value="Unassembled WGS sequence"/>
</dbReference>
<name>A0A1D2VCC1_9ASCO</name>
<accession>A0A1D2VCC1</accession>
<dbReference type="RefSeq" id="XP_020045635.1">
    <property type="nucleotide sequence ID" value="XM_020191979.1"/>
</dbReference>
<dbReference type="AlphaFoldDB" id="A0A1D2VCC1"/>
<feature type="region of interest" description="Disordered" evidence="1">
    <location>
        <begin position="1"/>
        <end position="32"/>
    </location>
</feature>
<protein>
    <submittedName>
        <fullName evidence="2">Uncharacterized protein</fullName>
    </submittedName>
</protein>
<reference evidence="3" key="1">
    <citation type="submission" date="2016-05" db="EMBL/GenBank/DDBJ databases">
        <title>Comparative genomics of biotechnologically important yeasts.</title>
        <authorList>
            <consortium name="DOE Joint Genome Institute"/>
            <person name="Riley R."/>
            <person name="Haridas S."/>
            <person name="Wolfe K.H."/>
            <person name="Lopes M.R."/>
            <person name="Hittinger C.T."/>
            <person name="Goker M."/>
            <person name="Salamov A."/>
            <person name="Wisecaver J."/>
            <person name="Long T.M."/>
            <person name="Aerts A.L."/>
            <person name="Barry K."/>
            <person name="Choi C."/>
            <person name="Clum A."/>
            <person name="Coughlan A.Y."/>
            <person name="Deshpande S."/>
            <person name="Douglass A.P."/>
            <person name="Hanson S.J."/>
            <person name="Klenk H.-P."/>
            <person name="Labutti K."/>
            <person name="Lapidus A."/>
            <person name="Lindquist E."/>
            <person name="Lipzen A."/>
            <person name="Meier-Kolthoff J.P."/>
            <person name="Ohm R.A."/>
            <person name="Otillar R.P."/>
            <person name="Pangilinan J."/>
            <person name="Peng Y."/>
            <person name="Rokas A."/>
            <person name="Rosa C.A."/>
            <person name="Scheuner C."/>
            <person name="Sibirny A.A."/>
            <person name="Slot J.C."/>
            <person name="Stielow J.B."/>
            <person name="Sun H."/>
            <person name="Kurtzman C.P."/>
            <person name="Blackwell M."/>
            <person name="Grigoriev I.V."/>
            <person name="Jeffries T.W."/>
        </authorList>
    </citation>
    <scope>NUCLEOTIDE SEQUENCE [LARGE SCALE GENOMIC DNA]</scope>
    <source>
        <strain evidence="3">DSM 1968</strain>
    </source>
</reference>
<evidence type="ECO:0000313" key="2">
    <source>
        <dbReference type="EMBL" id="ODV59328.1"/>
    </source>
</evidence>
<evidence type="ECO:0000313" key="3">
    <source>
        <dbReference type="Proteomes" id="UP000095038"/>
    </source>
</evidence>
<gene>
    <name evidence="2" type="ORF">ASCRUDRAFT_71688</name>
</gene>
<keyword evidence="3" id="KW-1185">Reference proteome</keyword>
<evidence type="ECO:0000256" key="1">
    <source>
        <dbReference type="SAM" id="MobiDB-lite"/>
    </source>
</evidence>